<feature type="binding site" evidence="10">
    <location>
        <position position="118"/>
    </location>
    <ligand>
        <name>substrate</name>
    </ligand>
</feature>
<dbReference type="GO" id="GO:0008422">
    <property type="term" value="F:beta-glucosidase activity"/>
    <property type="evidence" value="ECO:0007669"/>
    <property type="project" value="UniProtKB-EC"/>
</dbReference>
<dbReference type="RefSeq" id="WP_095510095.1">
    <property type="nucleotide sequence ID" value="NZ_MQWD01000001.1"/>
</dbReference>
<dbReference type="InterPro" id="IPR017736">
    <property type="entry name" value="Glyco_hydro_1_beta-glucosidase"/>
</dbReference>
<evidence type="ECO:0000256" key="7">
    <source>
        <dbReference type="ARBA" id="ARBA00023295"/>
    </source>
</evidence>
<evidence type="ECO:0000256" key="13">
    <source>
        <dbReference type="SAM" id="MobiDB-lite"/>
    </source>
</evidence>
<dbReference type="PRINTS" id="PR00131">
    <property type="entry name" value="GLHYDRLASE1"/>
</dbReference>
<evidence type="ECO:0000256" key="1">
    <source>
        <dbReference type="ARBA" id="ARBA00000448"/>
    </source>
</evidence>
<dbReference type="FunFam" id="3.20.20.80:FF:000004">
    <property type="entry name" value="Beta-glucosidase 6-phospho-beta-glucosidase"/>
    <property type="match status" value="1"/>
</dbReference>
<feature type="binding site" evidence="10">
    <location>
        <position position="162"/>
    </location>
    <ligand>
        <name>substrate</name>
    </ligand>
</feature>
<evidence type="ECO:0000256" key="4">
    <source>
        <dbReference type="ARBA" id="ARBA00022801"/>
    </source>
</evidence>
<feature type="active site" description="Proton donor" evidence="9">
    <location>
        <position position="163"/>
    </location>
</feature>
<dbReference type="EC" id="3.2.1.21" evidence="3 12"/>
<comment type="catalytic activity">
    <reaction evidence="1 12">
        <text>Hydrolysis of terminal, non-reducing beta-D-glucosyl residues with release of beta-D-glucose.</text>
        <dbReference type="EC" id="3.2.1.21"/>
    </reaction>
</comment>
<name>A0A271IZD6_9BACT</name>
<dbReference type="InterPro" id="IPR001360">
    <property type="entry name" value="Glyco_hydro_1"/>
</dbReference>
<dbReference type="OrthoDB" id="9765195at2"/>
<dbReference type="GO" id="GO:0005829">
    <property type="term" value="C:cytosol"/>
    <property type="evidence" value="ECO:0007669"/>
    <property type="project" value="TreeGrafter"/>
</dbReference>
<comment type="similarity">
    <text evidence="2 12">Belongs to the glycosyl hydrolase 1 family.</text>
</comment>
<dbReference type="SUPFAM" id="SSF51445">
    <property type="entry name" value="(Trans)glycosidases"/>
    <property type="match status" value="1"/>
</dbReference>
<dbReference type="GO" id="GO:0030245">
    <property type="term" value="P:cellulose catabolic process"/>
    <property type="evidence" value="ECO:0007669"/>
    <property type="project" value="UniProtKB-KW"/>
</dbReference>
<evidence type="ECO:0000313" key="14">
    <source>
        <dbReference type="EMBL" id="PAP76437.1"/>
    </source>
</evidence>
<feature type="binding site" evidence="10">
    <location>
        <begin position="403"/>
        <end position="404"/>
    </location>
    <ligand>
        <name>substrate</name>
    </ligand>
</feature>
<feature type="binding site" evidence="10">
    <location>
        <position position="17"/>
    </location>
    <ligand>
        <name>substrate</name>
    </ligand>
</feature>
<evidence type="ECO:0000256" key="6">
    <source>
        <dbReference type="ARBA" id="ARBA00023277"/>
    </source>
</evidence>
<evidence type="ECO:0000313" key="15">
    <source>
        <dbReference type="Proteomes" id="UP000216339"/>
    </source>
</evidence>
<evidence type="ECO:0000256" key="11">
    <source>
        <dbReference type="PROSITE-ProRule" id="PRU10055"/>
    </source>
</evidence>
<protein>
    <recommendedName>
        <fullName evidence="3 12">Beta-glucosidase</fullName>
        <ecNumber evidence="3 12">3.2.1.21</ecNumber>
    </recommendedName>
</protein>
<sequence length="476" mass="52561">MPFPDRFLWGAATSAFQIEGSPLADGAGPSIWQRFARTPGLTVGGETGDVACDHYRRMPEDVALMEALGLQAYRFSVNWGRVLPEGTGAVNGPGLDFYDRLVDALAEAGIEPMLTLYHWDLPAALDRRGGWLNRDVADWLADYARVVYDRLGDRVRHWITLNEPWVVMDGGYVRGGLAPGHRVHEEGAWAAHHLLLSHARATAALRAEGAESVGLAVNLEPKVAATDRPEDVAATARADAYMNRIFLDPVVHGRYPEALPEVFGASWPDLPLDDLDEIQTDTDFFGINYYTRAVCVDDPSDPPERARRVRQLRHLYTDMGWEVYAPAFRDLLVWVKDEYGDPAMYVTENGAAFPDPPQTIGGEVPDPMRIAYLHDHLLAVRDAIEAGADVRGYFAWSLFDNVEWSQGTTKRFGLVHVDFETLERTPKHSAAFYREVIDSNGGALDDAPRIPTTEAVTATATQTAASLQEAAESDDG</sequence>
<feature type="binding site" evidence="10">
    <location>
        <position position="396"/>
    </location>
    <ligand>
        <name>substrate</name>
    </ligand>
</feature>
<dbReference type="Proteomes" id="UP000216339">
    <property type="component" value="Unassembled WGS sequence"/>
</dbReference>
<reference evidence="14 15" key="1">
    <citation type="submission" date="2016-11" db="EMBL/GenBank/DDBJ databases">
        <title>Study of marine rhodopsin-containing bacteria.</title>
        <authorList>
            <person name="Yoshizawa S."/>
            <person name="Kumagai Y."/>
            <person name="Kogure K."/>
        </authorList>
    </citation>
    <scope>NUCLEOTIDE SEQUENCE [LARGE SCALE GENOMIC DNA]</scope>
    <source>
        <strain evidence="14 15">SAORIC-28</strain>
    </source>
</reference>
<keyword evidence="4 12" id="KW-0378">Hydrolase</keyword>
<evidence type="ECO:0000256" key="9">
    <source>
        <dbReference type="PIRSR" id="PIRSR617736-1"/>
    </source>
</evidence>
<dbReference type="PROSITE" id="PS00572">
    <property type="entry name" value="GLYCOSYL_HYDROL_F1_1"/>
    <property type="match status" value="1"/>
</dbReference>
<dbReference type="InterPro" id="IPR018120">
    <property type="entry name" value="Glyco_hydro_1_AS"/>
</dbReference>
<dbReference type="PANTHER" id="PTHR10353">
    <property type="entry name" value="GLYCOSYL HYDROLASE"/>
    <property type="match status" value="1"/>
</dbReference>
<dbReference type="EMBL" id="MQWD01000001">
    <property type="protein sequence ID" value="PAP76437.1"/>
    <property type="molecule type" value="Genomic_DNA"/>
</dbReference>
<dbReference type="Gene3D" id="3.20.20.80">
    <property type="entry name" value="Glycosidases"/>
    <property type="match status" value="1"/>
</dbReference>
<evidence type="ECO:0000256" key="10">
    <source>
        <dbReference type="PIRSR" id="PIRSR617736-2"/>
    </source>
</evidence>
<feature type="region of interest" description="Disordered" evidence="13">
    <location>
        <begin position="455"/>
        <end position="476"/>
    </location>
</feature>
<evidence type="ECO:0000256" key="12">
    <source>
        <dbReference type="RuleBase" id="RU361175"/>
    </source>
</evidence>
<evidence type="ECO:0000256" key="3">
    <source>
        <dbReference type="ARBA" id="ARBA00012744"/>
    </source>
</evidence>
<keyword evidence="5" id="KW-0136">Cellulose degradation</keyword>
<dbReference type="InterPro" id="IPR017853">
    <property type="entry name" value="GH"/>
</dbReference>
<evidence type="ECO:0000256" key="2">
    <source>
        <dbReference type="ARBA" id="ARBA00010838"/>
    </source>
</evidence>
<proteinExistence type="inferred from homology"/>
<accession>A0A271IZD6</accession>
<comment type="caution">
    <text evidence="14">The sequence shown here is derived from an EMBL/GenBank/DDBJ whole genome shotgun (WGS) entry which is preliminary data.</text>
</comment>
<dbReference type="Pfam" id="PF00232">
    <property type="entry name" value="Glyco_hydro_1"/>
    <property type="match status" value="1"/>
</dbReference>
<gene>
    <name evidence="14" type="ORF">BSZ37_08280</name>
</gene>
<keyword evidence="6" id="KW-0119">Carbohydrate metabolism</keyword>
<keyword evidence="15" id="KW-1185">Reference proteome</keyword>
<dbReference type="AlphaFoldDB" id="A0A271IZD6"/>
<keyword evidence="8" id="KW-0624">Polysaccharide degradation</keyword>
<dbReference type="NCBIfam" id="TIGR03356">
    <property type="entry name" value="BGL"/>
    <property type="match status" value="1"/>
</dbReference>
<dbReference type="PROSITE" id="PS00653">
    <property type="entry name" value="GLYCOSYL_HYDROL_F1_2"/>
    <property type="match status" value="1"/>
</dbReference>
<keyword evidence="7 12" id="KW-0326">Glycosidase</keyword>
<evidence type="ECO:0000256" key="8">
    <source>
        <dbReference type="ARBA" id="ARBA00023326"/>
    </source>
</evidence>
<feature type="compositionally biased region" description="Low complexity" evidence="13">
    <location>
        <begin position="455"/>
        <end position="470"/>
    </location>
</feature>
<dbReference type="PANTHER" id="PTHR10353:SF36">
    <property type="entry name" value="LP05116P"/>
    <property type="match status" value="1"/>
</dbReference>
<evidence type="ECO:0000256" key="5">
    <source>
        <dbReference type="ARBA" id="ARBA00023001"/>
    </source>
</evidence>
<feature type="active site" description="Nucleophile" evidence="9 11">
    <location>
        <position position="348"/>
    </location>
</feature>
<dbReference type="InterPro" id="IPR033132">
    <property type="entry name" value="GH_1_N_CS"/>
</dbReference>
<feature type="binding site" evidence="10">
    <location>
        <position position="290"/>
    </location>
    <ligand>
        <name>substrate</name>
    </ligand>
</feature>
<organism evidence="14 15">
    <name type="scientific">Rubrivirga marina</name>
    <dbReference type="NCBI Taxonomy" id="1196024"/>
    <lineage>
        <taxon>Bacteria</taxon>
        <taxon>Pseudomonadati</taxon>
        <taxon>Rhodothermota</taxon>
        <taxon>Rhodothermia</taxon>
        <taxon>Rhodothermales</taxon>
        <taxon>Rubricoccaceae</taxon>
        <taxon>Rubrivirga</taxon>
    </lineage>
</organism>